<dbReference type="PANTHER" id="PTHR21575:SF12">
    <property type="entry name" value="PROTEIN HID1"/>
    <property type="match status" value="1"/>
</dbReference>
<reference evidence="1 2" key="1">
    <citation type="submission" date="2019-04" db="EMBL/GenBank/DDBJ databases">
        <title>Annotation for the trematode Fasciola gigantica.</title>
        <authorList>
            <person name="Choi Y.-J."/>
        </authorList>
    </citation>
    <scope>NUCLEOTIDE SEQUENCE [LARGE SCALE GENOMIC DNA]</scope>
    <source>
        <strain evidence="1">Uganda_cow_1</strain>
    </source>
</reference>
<sequence>EASFPTSKDQQTALNCIRLLIRILPYIFEDPEWRSFFWSALPSEPESAVDGECVPLAQSLISALCDLLFCPDFTVHSISKSGPVSPFCQVKTCALINLSAVPALQNPSRWYRTALVNEGPEDMHTIDSCEYIWQAGVGFAQTPSHSTTHDTNRTEILKLLLTCFSETMYLERDEAHQCENRWVTFFTGCANRHALPLFASLLNVVCAYDPIGLGVPYNHLMFSDLREPLVEVALQVLCIVLESNARSDFSPPPLNSSRNGRISEQDELMSCTGTGLSSRASVSAGGQGAGDSNLFVNYMSRIHRDEVSLGTRDLSFSCVSL</sequence>
<proteinExistence type="predicted"/>
<dbReference type="GO" id="GO:0000138">
    <property type="term" value="C:Golgi trans cisterna"/>
    <property type="evidence" value="ECO:0007669"/>
    <property type="project" value="TreeGrafter"/>
</dbReference>
<feature type="non-terminal residue" evidence="1">
    <location>
        <position position="1"/>
    </location>
</feature>
<name>A0A504YAT7_FASGI</name>
<dbReference type="AlphaFoldDB" id="A0A504YAT7"/>
<dbReference type="OrthoDB" id="432953at2759"/>
<dbReference type="GO" id="GO:0005797">
    <property type="term" value="C:Golgi medial cisterna"/>
    <property type="evidence" value="ECO:0007669"/>
    <property type="project" value="TreeGrafter"/>
</dbReference>
<dbReference type="EMBL" id="SUNJ01013349">
    <property type="protein sequence ID" value="TPP57335.1"/>
    <property type="molecule type" value="Genomic_DNA"/>
</dbReference>
<comment type="caution">
    <text evidence="1">The sequence shown here is derived from an EMBL/GenBank/DDBJ whole genome shotgun (WGS) entry which is preliminary data.</text>
</comment>
<dbReference type="Proteomes" id="UP000316759">
    <property type="component" value="Unassembled WGS sequence"/>
</dbReference>
<dbReference type="GO" id="GO:0016020">
    <property type="term" value="C:membrane"/>
    <property type="evidence" value="ECO:0007669"/>
    <property type="project" value="TreeGrafter"/>
</dbReference>
<evidence type="ECO:0000313" key="2">
    <source>
        <dbReference type="Proteomes" id="UP000316759"/>
    </source>
</evidence>
<dbReference type="PANTHER" id="PTHR21575">
    <property type="entry name" value="PROTEIN HID1"/>
    <property type="match status" value="1"/>
</dbReference>
<organism evidence="1 2">
    <name type="scientific">Fasciola gigantica</name>
    <name type="common">Giant liver fluke</name>
    <dbReference type="NCBI Taxonomy" id="46835"/>
    <lineage>
        <taxon>Eukaryota</taxon>
        <taxon>Metazoa</taxon>
        <taxon>Spiralia</taxon>
        <taxon>Lophotrochozoa</taxon>
        <taxon>Platyhelminthes</taxon>
        <taxon>Trematoda</taxon>
        <taxon>Digenea</taxon>
        <taxon>Plagiorchiida</taxon>
        <taxon>Echinostomata</taxon>
        <taxon>Echinostomatoidea</taxon>
        <taxon>Fasciolidae</taxon>
        <taxon>Fasciola</taxon>
    </lineage>
</organism>
<evidence type="ECO:0000313" key="1">
    <source>
        <dbReference type="EMBL" id="TPP57335.1"/>
    </source>
</evidence>
<accession>A0A504YAT7</accession>
<keyword evidence="2" id="KW-1185">Reference proteome</keyword>
<gene>
    <name evidence="1" type="ORF">FGIG_11775</name>
</gene>
<protein>
    <submittedName>
        <fullName evidence="1">Protein HID1</fullName>
    </submittedName>
</protein>
<dbReference type="InterPro" id="IPR026705">
    <property type="entry name" value="Hid-1/Ecm30"/>
</dbReference>
<dbReference type="Pfam" id="PF12722">
    <property type="entry name" value="Hid1"/>
    <property type="match status" value="1"/>
</dbReference>
<dbReference type="STRING" id="46835.A0A504YAT7"/>